<dbReference type="InterPro" id="IPR000550">
    <property type="entry name" value="Hppk"/>
</dbReference>
<evidence type="ECO:0000256" key="1">
    <source>
        <dbReference type="ARBA" id="ARBA00005051"/>
    </source>
</evidence>
<keyword evidence="7" id="KW-0289">Folate biosynthesis</keyword>
<accession>A0A4Q8LA41</accession>
<evidence type="ECO:0000313" key="10">
    <source>
        <dbReference type="Proteomes" id="UP000292627"/>
    </source>
</evidence>
<sequence>MKTHRYVLLLGTSLASPLVLERAIESLAVEGLIEAVSRRVSGPSVSPGDARHFHNQAVVLATALTREALPARLKQIEAALGRTPNAADCVIDLDLACECDGHGIVLWRDDRKLGHALFLDLMQDVLDQLRGTALA</sequence>
<dbReference type="GO" id="GO:0005524">
    <property type="term" value="F:ATP binding"/>
    <property type="evidence" value="ECO:0007669"/>
    <property type="project" value="UniProtKB-KW"/>
</dbReference>
<dbReference type="Pfam" id="PF01288">
    <property type="entry name" value="HPPK"/>
    <property type="match status" value="1"/>
</dbReference>
<dbReference type="Gene3D" id="3.30.70.560">
    <property type="entry name" value="7,8-Dihydro-6-hydroxymethylpterin-pyrophosphokinase HPPK"/>
    <property type="match status" value="1"/>
</dbReference>
<dbReference type="OrthoDB" id="5987842at2"/>
<keyword evidence="5" id="KW-0418">Kinase</keyword>
<feature type="domain" description="7,8-dihydro-6-hydroxymethylpterin-pyrophosphokinase" evidence="8">
    <location>
        <begin position="8"/>
        <end position="96"/>
    </location>
</feature>
<evidence type="ECO:0000313" key="9">
    <source>
        <dbReference type="EMBL" id="TAA25518.1"/>
    </source>
</evidence>
<dbReference type="SUPFAM" id="SSF55083">
    <property type="entry name" value="6-hydroxymethyl-7,8-dihydropterin pyrophosphokinase, HPPK"/>
    <property type="match status" value="1"/>
</dbReference>
<evidence type="ECO:0000256" key="4">
    <source>
        <dbReference type="ARBA" id="ARBA00022741"/>
    </source>
</evidence>
<evidence type="ECO:0000256" key="3">
    <source>
        <dbReference type="ARBA" id="ARBA00022679"/>
    </source>
</evidence>
<dbReference type="GO" id="GO:0016301">
    <property type="term" value="F:kinase activity"/>
    <property type="evidence" value="ECO:0007669"/>
    <property type="project" value="UniProtKB-KW"/>
</dbReference>
<dbReference type="EMBL" id="SHMC01000003">
    <property type="protein sequence ID" value="TAA25518.1"/>
    <property type="molecule type" value="Genomic_DNA"/>
</dbReference>
<keyword evidence="4" id="KW-0547">Nucleotide-binding</keyword>
<reference evidence="9 10" key="1">
    <citation type="submission" date="2019-02" db="EMBL/GenBank/DDBJ databases">
        <title>WGS of Pseudoxanthomonas species novum from clinical isolates.</title>
        <authorList>
            <person name="Bernier A.-M."/>
            <person name="Bernard K."/>
            <person name="Vachon A."/>
        </authorList>
    </citation>
    <scope>NUCLEOTIDE SEQUENCE [LARGE SCALE GENOMIC DNA]</scope>
    <source>
        <strain evidence="9 10">NML171200</strain>
    </source>
</reference>
<dbReference type="AlphaFoldDB" id="A0A4Q8LA41"/>
<proteinExistence type="predicted"/>
<keyword evidence="3" id="KW-0808">Transferase</keyword>
<evidence type="ECO:0000256" key="5">
    <source>
        <dbReference type="ARBA" id="ARBA00022777"/>
    </source>
</evidence>
<protein>
    <recommendedName>
        <fullName evidence="2">2-amino-4-hydroxy-6-hydroxymethyldihydropteridine diphosphokinase</fullName>
        <ecNumber evidence="2">2.7.6.3</ecNumber>
    </recommendedName>
</protein>
<dbReference type="RefSeq" id="WP_130551147.1">
    <property type="nucleotide sequence ID" value="NZ_SHMC01000003.1"/>
</dbReference>
<dbReference type="Proteomes" id="UP000292627">
    <property type="component" value="Unassembled WGS sequence"/>
</dbReference>
<dbReference type="GO" id="GO:0003848">
    <property type="term" value="F:2-amino-4-hydroxy-6-hydroxymethyldihydropteridine diphosphokinase activity"/>
    <property type="evidence" value="ECO:0007669"/>
    <property type="project" value="UniProtKB-EC"/>
</dbReference>
<evidence type="ECO:0000256" key="7">
    <source>
        <dbReference type="ARBA" id="ARBA00022909"/>
    </source>
</evidence>
<comment type="caution">
    <text evidence="9">The sequence shown here is derived from an EMBL/GenBank/DDBJ whole genome shotgun (WGS) entry which is preliminary data.</text>
</comment>
<dbReference type="GO" id="GO:0046656">
    <property type="term" value="P:folic acid biosynthetic process"/>
    <property type="evidence" value="ECO:0007669"/>
    <property type="project" value="UniProtKB-KW"/>
</dbReference>
<dbReference type="InterPro" id="IPR035907">
    <property type="entry name" value="Hppk_sf"/>
</dbReference>
<evidence type="ECO:0000256" key="6">
    <source>
        <dbReference type="ARBA" id="ARBA00022840"/>
    </source>
</evidence>
<gene>
    <name evidence="9" type="ORF">EA660_08675</name>
</gene>
<keyword evidence="6" id="KW-0067">ATP-binding</keyword>
<dbReference type="UniPathway" id="UPA00077">
    <property type="reaction ID" value="UER00155"/>
</dbReference>
<dbReference type="GO" id="GO:0046654">
    <property type="term" value="P:tetrahydrofolate biosynthetic process"/>
    <property type="evidence" value="ECO:0007669"/>
    <property type="project" value="UniProtKB-UniPathway"/>
</dbReference>
<dbReference type="EC" id="2.7.6.3" evidence="2"/>
<evidence type="ECO:0000256" key="2">
    <source>
        <dbReference type="ARBA" id="ARBA00013253"/>
    </source>
</evidence>
<organism evidence="9 10">
    <name type="scientific">Pseudoxanthomonas winnipegensis</name>
    <dbReference type="NCBI Taxonomy" id="2480810"/>
    <lineage>
        <taxon>Bacteria</taxon>
        <taxon>Pseudomonadati</taxon>
        <taxon>Pseudomonadota</taxon>
        <taxon>Gammaproteobacteria</taxon>
        <taxon>Lysobacterales</taxon>
        <taxon>Lysobacteraceae</taxon>
        <taxon>Pseudoxanthomonas</taxon>
    </lineage>
</organism>
<name>A0A4Q8LA41_9GAMM</name>
<comment type="pathway">
    <text evidence="1">Cofactor biosynthesis; tetrahydrofolate biosynthesis; 2-amino-4-hydroxy-6-hydroxymethyl-7,8-dihydropteridine diphosphate from 7,8-dihydroneopterin triphosphate: step 4/4.</text>
</comment>
<evidence type="ECO:0000259" key="8">
    <source>
        <dbReference type="Pfam" id="PF01288"/>
    </source>
</evidence>